<evidence type="ECO:0000313" key="4">
    <source>
        <dbReference type="RefSeq" id="XP_022100960.1"/>
    </source>
</evidence>
<dbReference type="GO" id="GO:0005509">
    <property type="term" value="F:calcium ion binding"/>
    <property type="evidence" value="ECO:0007669"/>
    <property type="project" value="InterPro"/>
</dbReference>
<dbReference type="InterPro" id="IPR018247">
    <property type="entry name" value="EF_Hand_1_Ca_BS"/>
</dbReference>
<dbReference type="PROSITE" id="PS50222">
    <property type="entry name" value="EF_HAND_2"/>
    <property type="match status" value="5"/>
</dbReference>
<evidence type="ECO:0000256" key="1">
    <source>
        <dbReference type="ARBA" id="ARBA00022837"/>
    </source>
</evidence>
<dbReference type="InterPro" id="IPR002048">
    <property type="entry name" value="EF_hand_dom"/>
</dbReference>
<dbReference type="GO" id="GO:0030425">
    <property type="term" value="C:dendrite"/>
    <property type="evidence" value="ECO:0007669"/>
    <property type="project" value="TreeGrafter"/>
</dbReference>
<dbReference type="SMART" id="SM00054">
    <property type="entry name" value="EFh"/>
    <property type="match status" value="6"/>
</dbReference>
<feature type="domain" description="EF-hand" evidence="2">
    <location>
        <begin position="149"/>
        <end position="184"/>
    </location>
</feature>
<dbReference type="PANTHER" id="PTHR19972:SF10">
    <property type="entry name" value="CALBINDIN-32"/>
    <property type="match status" value="1"/>
</dbReference>
<feature type="domain" description="EF-hand" evidence="2">
    <location>
        <begin position="21"/>
        <end position="56"/>
    </location>
</feature>
<dbReference type="GeneID" id="110984784"/>
<dbReference type="GO" id="GO:1900271">
    <property type="term" value="P:regulation of long-term synaptic potentiation"/>
    <property type="evidence" value="ECO:0007669"/>
    <property type="project" value="TreeGrafter"/>
</dbReference>
<dbReference type="GO" id="GO:0005829">
    <property type="term" value="C:cytosol"/>
    <property type="evidence" value="ECO:0007669"/>
    <property type="project" value="TreeGrafter"/>
</dbReference>
<dbReference type="GO" id="GO:0005634">
    <property type="term" value="C:nucleus"/>
    <property type="evidence" value="ECO:0007669"/>
    <property type="project" value="TreeGrafter"/>
</dbReference>
<accession>A0A8B7Z838</accession>
<feature type="domain" description="EF-hand" evidence="2">
    <location>
        <begin position="264"/>
        <end position="299"/>
    </location>
</feature>
<dbReference type="OrthoDB" id="428774at2759"/>
<organism evidence="3 4">
    <name type="scientific">Acanthaster planci</name>
    <name type="common">Crown-of-thorns starfish</name>
    <dbReference type="NCBI Taxonomy" id="133434"/>
    <lineage>
        <taxon>Eukaryota</taxon>
        <taxon>Metazoa</taxon>
        <taxon>Echinodermata</taxon>
        <taxon>Eleutherozoa</taxon>
        <taxon>Asterozoa</taxon>
        <taxon>Asteroidea</taxon>
        <taxon>Valvatacea</taxon>
        <taxon>Valvatida</taxon>
        <taxon>Acanthasteridae</taxon>
        <taxon>Acanthaster</taxon>
    </lineage>
</organism>
<dbReference type="Gene3D" id="1.10.238.10">
    <property type="entry name" value="EF-hand"/>
    <property type="match status" value="3"/>
</dbReference>
<dbReference type="CDD" id="cd15902">
    <property type="entry name" value="EFh_HEF"/>
    <property type="match status" value="1"/>
</dbReference>
<dbReference type="RefSeq" id="XP_022100960.1">
    <property type="nucleotide sequence ID" value="XM_022245268.1"/>
</dbReference>
<dbReference type="KEGG" id="aplc:110984784"/>
<dbReference type="AlphaFoldDB" id="A0A8B7Z838"/>
<dbReference type="GO" id="GO:0099509">
    <property type="term" value="P:regulation of presynaptic cytosolic calcium ion concentration"/>
    <property type="evidence" value="ECO:0007669"/>
    <property type="project" value="TreeGrafter"/>
</dbReference>
<sequence length="300" mass="34548">MADSGEKDACLAKFRVKCENLTADEFAEAWHKYDRDGNGYIEGNELEFFFRDFIDIQESDECLQKAIATYMKIYDENNDNRIEMMELAEIMKPEQNFLLLFRSKEAPRTSKEFYDIWLQYDADRDGFIDKSELKNFLRDLSKVELSDEKLQTYTEAMIKLFDVDKDNKLSFKEMLKLVPVKENIFLQFESLLQGNIPDPSSHLLPTGSLGDKGKKLKVSSEEFKRVFKHYDKDQNNVISGEELSAFLKDLVILHAGSGPVVESTLDKIATDIMTTVDKDKDNVISENELKMFLGVTSDDA</sequence>
<feature type="domain" description="EF-hand" evidence="2">
    <location>
        <begin position="108"/>
        <end position="143"/>
    </location>
</feature>
<dbReference type="PANTHER" id="PTHR19972">
    <property type="entry name" value="CALBINDIN"/>
    <property type="match status" value="1"/>
</dbReference>
<name>A0A8B7Z838_ACAPL</name>
<protein>
    <submittedName>
        <fullName evidence="4">Calretinin-like isoform X1</fullName>
    </submittedName>
</protein>
<keyword evidence="3" id="KW-1185">Reference proteome</keyword>
<dbReference type="PROSITE" id="PS00018">
    <property type="entry name" value="EF_HAND_1"/>
    <property type="match status" value="6"/>
</dbReference>
<feature type="domain" description="EF-hand" evidence="2">
    <location>
        <begin position="218"/>
        <end position="253"/>
    </location>
</feature>
<dbReference type="GO" id="GO:0043195">
    <property type="term" value="C:terminal bouton"/>
    <property type="evidence" value="ECO:0007669"/>
    <property type="project" value="TreeGrafter"/>
</dbReference>
<evidence type="ECO:0000313" key="3">
    <source>
        <dbReference type="Proteomes" id="UP000694845"/>
    </source>
</evidence>
<evidence type="ECO:0000259" key="2">
    <source>
        <dbReference type="PROSITE" id="PS50222"/>
    </source>
</evidence>
<reference evidence="4" key="1">
    <citation type="submission" date="2025-08" db="UniProtKB">
        <authorList>
            <consortium name="RefSeq"/>
        </authorList>
    </citation>
    <scope>IDENTIFICATION</scope>
</reference>
<dbReference type="SUPFAM" id="SSF47473">
    <property type="entry name" value="EF-hand"/>
    <property type="match status" value="2"/>
</dbReference>
<dbReference type="InterPro" id="IPR011992">
    <property type="entry name" value="EF-hand-dom_pair"/>
</dbReference>
<dbReference type="Pfam" id="PF13499">
    <property type="entry name" value="EF-hand_7"/>
    <property type="match status" value="3"/>
</dbReference>
<keyword evidence="1" id="KW-0106">Calcium</keyword>
<dbReference type="InterPro" id="IPR051001">
    <property type="entry name" value="Calbindin_Ca-bind"/>
</dbReference>
<gene>
    <name evidence="4" type="primary">LOC110984784</name>
</gene>
<dbReference type="Proteomes" id="UP000694845">
    <property type="component" value="Unplaced"/>
</dbReference>
<proteinExistence type="predicted"/>